<name>I4D6X0_DESAJ</name>
<keyword evidence="1" id="KW-0472">Membrane</keyword>
<proteinExistence type="predicted"/>
<sequence length="85" mass="10167">MGLLLLWRKKLNIMLGRINLLFLVGLIIIAVLSWLIWDKRYRKNHGENIPKGYIATNEVFHDPVTNKRLRVYYNPLTGDRFYHEN</sequence>
<reference evidence="2 3" key="1">
    <citation type="journal article" date="2012" name="J. Bacteriol.">
        <title>Complete genome sequences of Desulfosporosinus orientis DSM765T, Desulfosporosinus youngiae DSM17734T, Desulfosporosinus meridiei DSM13257T, and Desulfosporosinus acidiphilus DSM22704T.</title>
        <authorList>
            <person name="Pester M."/>
            <person name="Brambilla E."/>
            <person name="Alazard D."/>
            <person name="Rattei T."/>
            <person name="Weinmaier T."/>
            <person name="Han J."/>
            <person name="Lucas S."/>
            <person name="Lapidus A."/>
            <person name="Cheng J.F."/>
            <person name="Goodwin L."/>
            <person name="Pitluck S."/>
            <person name="Peters L."/>
            <person name="Ovchinnikova G."/>
            <person name="Teshima H."/>
            <person name="Detter J.C."/>
            <person name="Han C.S."/>
            <person name="Tapia R."/>
            <person name="Land M.L."/>
            <person name="Hauser L."/>
            <person name="Kyrpides N.C."/>
            <person name="Ivanova N.N."/>
            <person name="Pagani I."/>
            <person name="Huntmann M."/>
            <person name="Wei C.L."/>
            <person name="Davenport K.W."/>
            <person name="Daligault H."/>
            <person name="Chain P.S."/>
            <person name="Chen A."/>
            <person name="Mavromatis K."/>
            <person name="Markowitz V."/>
            <person name="Szeto E."/>
            <person name="Mikhailova N."/>
            <person name="Pati A."/>
            <person name="Wagner M."/>
            <person name="Woyke T."/>
            <person name="Ollivier B."/>
            <person name="Klenk H.P."/>
            <person name="Spring S."/>
            <person name="Loy A."/>
        </authorList>
    </citation>
    <scope>NUCLEOTIDE SEQUENCE [LARGE SCALE GENOMIC DNA]</scope>
    <source>
        <strain evidence="3">DSM 22704 / JCM 16185 / SJ4</strain>
    </source>
</reference>
<accession>I4D6X0</accession>
<dbReference type="eggNOG" id="ENOG5033CHT">
    <property type="taxonomic scope" value="Bacteria"/>
</dbReference>
<gene>
    <name evidence="2" type="ordered locus">Desaci_2611</name>
</gene>
<evidence type="ECO:0000256" key="1">
    <source>
        <dbReference type="SAM" id="Phobius"/>
    </source>
</evidence>
<protein>
    <submittedName>
        <fullName evidence="2">Uncharacterized protein</fullName>
    </submittedName>
</protein>
<evidence type="ECO:0000313" key="2">
    <source>
        <dbReference type="EMBL" id="AFM41544.1"/>
    </source>
</evidence>
<dbReference type="AlphaFoldDB" id="I4D6X0"/>
<feature type="transmembrane region" description="Helical" evidence="1">
    <location>
        <begin position="20"/>
        <end position="37"/>
    </location>
</feature>
<dbReference type="KEGG" id="dai:Desaci_2611"/>
<dbReference type="HOGENOM" id="CLU_197391_0_0_9"/>
<evidence type="ECO:0000313" key="3">
    <source>
        <dbReference type="Proteomes" id="UP000002892"/>
    </source>
</evidence>
<dbReference type="STRING" id="646529.Desaci_2611"/>
<keyword evidence="1" id="KW-0812">Transmembrane</keyword>
<dbReference type="EMBL" id="CP003639">
    <property type="protein sequence ID" value="AFM41544.1"/>
    <property type="molecule type" value="Genomic_DNA"/>
</dbReference>
<dbReference type="Proteomes" id="UP000002892">
    <property type="component" value="Chromosome"/>
</dbReference>
<keyword evidence="3" id="KW-1185">Reference proteome</keyword>
<organism evidence="2 3">
    <name type="scientific">Desulfosporosinus acidiphilus (strain DSM 22704 / JCM 16185 / SJ4)</name>
    <dbReference type="NCBI Taxonomy" id="646529"/>
    <lineage>
        <taxon>Bacteria</taxon>
        <taxon>Bacillati</taxon>
        <taxon>Bacillota</taxon>
        <taxon>Clostridia</taxon>
        <taxon>Eubacteriales</taxon>
        <taxon>Desulfitobacteriaceae</taxon>
        <taxon>Desulfosporosinus</taxon>
    </lineage>
</organism>
<keyword evidence="1" id="KW-1133">Transmembrane helix</keyword>